<evidence type="ECO:0000256" key="1">
    <source>
        <dbReference type="ARBA" id="ARBA00001946"/>
    </source>
</evidence>
<dbReference type="Proteomes" id="UP001151071">
    <property type="component" value="Unassembled WGS sequence"/>
</dbReference>
<dbReference type="SUPFAM" id="SSF55811">
    <property type="entry name" value="Nudix"/>
    <property type="match status" value="1"/>
</dbReference>
<comment type="caution">
    <text evidence="5">The sequence shown here is derived from an EMBL/GenBank/DDBJ whole genome shotgun (WGS) entry which is preliminary data.</text>
</comment>
<dbReference type="PROSITE" id="PS00893">
    <property type="entry name" value="NUDIX_BOX"/>
    <property type="match status" value="1"/>
</dbReference>
<comment type="cofactor">
    <cofactor evidence="1">
        <name>Mg(2+)</name>
        <dbReference type="ChEBI" id="CHEBI:18420"/>
    </cofactor>
</comment>
<dbReference type="InterPro" id="IPR015797">
    <property type="entry name" value="NUDIX_hydrolase-like_dom_sf"/>
</dbReference>
<dbReference type="RefSeq" id="WP_029100687.1">
    <property type="nucleotide sequence ID" value="NZ_JAPYYP010000013.1"/>
</dbReference>
<feature type="domain" description="Nudix hydrolase" evidence="4">
    <location>
        <begin position="17"/>
        <end position="141"/>
    </location>
</feature>
<comment type="similarity">
    <text evidence="3">Belongs to the Nudix hydrolase family.</text>
</comment>
<dbReference type="PROSITE" id="PS51462">
    <property type="entry name" value="NUDIX"/>
    <property type="match status" value="1"/>
</dbReference>
<dbReference type="Gene3D" id="3.90.79.10">
    <property type="entry name" value="Nucleoside Triphosphate Pyrophosphohydrolase"/>
    <property type="match status" value="1"/>
</dbReference>
<dbReference type="PANTHER" id="PTHR43046:SF14">
    <property type="entry name" value="MUTT_NUDIX FAMILY PROTEIN"/>
    <property type="match status" value="1"/>
</dbReference>
<protein>
    <submittedName>
        <fullName evidence="5">NUDIX domain-containing protein</fullName>
    </submittedName>
</protein>
<proteinExistence type="inferred from homology"/>
<dbReference type="InterPro" id="IPR000086">
    <property type="entry name" value="NUDIX_hydrolase_dom"/>
</dbReference>
<dbReference type="PANTHER" id="PTHR43046">
    <property type="entry name" value="GDP-MANNOSE MANNOSYL HYDROLASE"/>
    <property type="match status" value="1"/>
</dbReference>
<keyword evidence="2 3" id="KW-0378">Hydrolase</keyword>
<sequence>MAWYYPLLKLYWRIRKPLTLGVRLIVTDDEKGVLLVRHTYVGGWYLPGGGVEKGETFLEAARRELWEECGVEAREMRLCHLYYSEREGKRDHIALFHVTRYRQHERPETDPEVADMRFFAWSELPEQLSPATRRRLEEFRAGRFAAERW</sequence>
<accession>A0A9X3TRE5</accession>
<reference evidence="5" key="1">
    <citation type="submission" date="2022-12" db="EMBL/GenBank/DDBJ databases">
        <title>Draft genome sequence of the thermophilic strain Brevibacillus thermoruber HT42, isolated from Los Humeros, Puebla, Mexico, with biotechnological potential.</title>
        <authorList>
            <person name="Lara Sanchez J."/>
            <person name="Solis Palacios R."/>
            <person name="Bustos Baena A.S."/>
            <person name="Ruz Baez A.E."/>
            <person name="Espinosa Luna G."/>
            <person name="Oliart Ros R.M."/>
        </authorList>
    </citation>
    <scope>NUCLEOTIDE SEQUENCE</scope>
    <source>
        <strain evidence="5">HT42</strain>
    </source>
</reference>
<dbReference type="PRINTS" id="PR00502">
    <property type="entry name" value="NUDIXFAMILY"/>
</dbReference>
<dbReference type="AlphaFoldDB" id="A0A9X3TRE5"/>
<evidence type="ECO:0000256" key="2">
    <source>
        <dbReference type="ARBA" id="ARBA00022801"/>
    </source>
</evidence>
<dbReference type="EMBL" id="JAPYYP010000013">
    <property type="protein sequence ID" value="MDA5109108.1"/>
    <property type="molecule type" value="Genomic_DNA"/>
</dbReference>
<keyword evidence="6" id="KW-1185">Reference proteome</keyword>
<dbReference type="GO" id="GO:0016787">
    <property type="term" value="F:hydrolase activity"/>
    <property type="evidence" value="ECO:0007669"/>
    <property type="project" value="UniProtKB-KW"/>
</dbReference>
<evidence type="ECO:0000256" key="3">
    <source>
        <dbReference type="RuleBase" id="RU003476"/>
    </source>
</evidence>
<dbReference type="InterPro" id="IPR020084">
    <property type="entry name" value="NUDIX_hydrolase_CS"/>
</dbReference>
<name>A0A9X3TRE5_9BACL</name>
<organism evidence="5 6">
    <name type="scientific">Brevibacillus thermoruber</name>
    <dbReference type="NCBI Taxonomy" id="33942"/>
    <lineage>
        <taxon>Bacteria</taxon>
        <taxon>Bacillati</taxon>
        <taxon>Bacillota</taxon>
        <taxon>Bacilli</taxon>
        <taxon>Bacillales</taxon>
        <taxon>Paenibacillaceae</taxon>
        <taxon>Brevibacillus</taxon>
    </lineage>
</organism>
<evidence type="ECO:0000259" key="4">
    <source>
        <dbReference type="PROSITE" id="PS51462"/>
    </source>
</evidence>
<dbReference type="Pfam" id="PF00293">
    <property type="entry name" value="NUDIX"/>
    <property type="match status" value="1"/>
</dbReference>
<gene>
    <name evidence="5" type="ORF">O3V59_12100</name>
</gene>
<evidence type="ECO:0000313" key="6">
    <source>
        <dbReference type="Proteomes" id="UP001151071"/>
    </source>
</evidence>
<dbReference type="InterPro" id="IPR020476">
    <property type="entry name" value="Nudix_hydrolase"/>
</dbReference>
<evidence type="ECO:0000313" key="5">
    <source>
        <dbReference type="EMBL" id="MDA5109108.1"/>
    </source>
</evidence>